<reference evidence="17 18" key="1">
    <citation type="submission" date="2019-03" db="EMBL/GenBank/DDBJ databases">
        <title>Genomic Encyclopedia of Type Strains, Phase IV (KMG-IV): sequencing the most valuable type-strain genomes for metagenomic binning, comparative biology and taxonomic classification.</title>
        <authorList>
            <person name="Goeker M."/>
        </authorList>
    </citation>
    <scope>NUCLEOTIDE SEQUENCE [LARGE SCALE GENOMIC DNA]</scope>
    <source>
        <strain evidence="17 18">DSM 28559</strain>
    </source>
</reference>
<name>A0A4R2LEX6_9FIRM</name>
<evidence type="ECO:0000313" key="17">
    <source>
        <dbReference type="EMBL" id="TCO85524.1"/>
    </source>
</evidence>
<dbReference type="InterPro" id="IPR010208">
    <property type="entry name" value="Ion_transpt_RnfC/RsxC"/>
</dbReference>
<proteinExistence type="predicted"/>
<dbReference type="GO" id="GO:0016020">
    <property type="term" value="C:membrane"/>
    <property type="evidence" value="ECO:0007669"/>
    <property type="project" value="InterPro"/>
</dbReference>
<evidence type="ECO:0000259" key="16">
    <source>
        <dbReference type="PROSITE" id="PS51379"/>
    </source>
</evidence>
<evidence type="ECO:0000256" key="6">
    <source>
        <dbReference type="ARBA" id="ARBA00022692"/>
    </source>
</evidence>
<protein>
    <submittedName>
        <fullName evidence="17">Na+-translocating ferredoxin:NAD+ oxidoreductase RnfC subunit</fullName>
    </submittedName>
</protein>
<dbReference type="SUPFAM" id="SSF142019">
    <property type="entry name" value="Nqo1 FMN-binding domain-like"/>
    <property type="match status" value="1"/>
</dbReference>
<feature type="transmembrane region" description="Helical" evidence="15">
    <location>
        <begin position="602"/>
        <end position="634"/>
    </location>
</feature>
<dbReference type="AlphaFoldDB" id="A0A4R2LEX6"/>
<keyword evidence="13" id="KW-0411">Iron-sulfur</keyword>
<dbReference type="Pfam" id="PF12838">
    <property type="entry name" value="Fer4_7"/>
    <property type="match status" value="1"/>
</dbReference>
<gene>
    <name evidence="17" type="ORF">EV212_103248</name>
</gene>
<feature type="transmembrane region" description="Helical" evidence="15">
    <location>
        <begin position="484"/>
        <end position="504"/>
    </location>
</feature>
<evidence type="ECO:0000256" key="14">
    <source>
        <dbReference type="ARBA" id="ARBA00023136"/>
    </source>
</evidence>
<dbReference type="Proteomes" id="UP000295711">
    <property type="component" value="Unassembled WGS sequence"/>
</dbReference>
<evidence type="ECO:0000256" key="7">
    <source>
        <dbReference type="ARBA" id="ARBA00022723"/>
    </source>
</evidence>
<keyword evidence="12" id="KW-0408">Iron</keyword>
<dbReference type="Pfam" id="PF01512">
    <property type="entry name" value="Complex1_51K"/>
    <property type="match status" value="1"/>
</dbReference>
<feature type="transmembrane region" description="Helical" evidence="15">
    <location>
        <begin position="575"/>
        <end position="596"/>
    </location>
</feature>
<evidence type="ECO:0000256" key="10">
    <source>
        <dbReference type="ARBA" id="ARBA00022982"/>
    </source>
</evidence>
<dbReference type="GO" id="GO:0009055">
    <property type="term" value="F:electron transfer activity"/>
    <property type="evidence" value="ECO:0007669"/>
    <property type="project" value="InterPro"/>
</dbReference>
<evidence type="ECO:0000256" key="4">
    <source>
        <dbReference type="ARBA" id="ARBA00022630"/>
    </source>
</evidence>
<dbReference type="InterPro" id="IPR017900">
    <property type="entry name" value="4Fe4S_Fe_S_CS"/>
</dbReference>
<dbReference type="InterPro" id="IPR026902">
    <property type="entry name" value="RnfC_N"/>
</dbReference>
<evidence type="ECO:0000256" key="5">
    <source>
        <dbReference type="ARBA" id="ARBA00022643"/>
    </source>
</evidence>
<dbReference type="InterPro" id="IPR011538">
    <property type="entry name" value="Nuo51_FMN-bd"/>
</dbReference>
<organism evidence="17 18">
    <name type="scientific">Frisingicoccus caecimuris</name>
    <dbReference type="NCBI Taxonomy" id="1796636"/>
    <lineage>
        <taxon>Bacteria</taxon>
        <taxon>Bacillati</taxon>
        <taxon>Bacillota</taxon>
        <taxon>Clostridia</taxon>
        <taxon>Lachnospirales</taxon>
        <taxon>Lachnospiraceae</taxon>
        <taxon>Frisingicoccus</taxon>
    </lineage>
</organism>
<accession>A0A4R2LEX6</accession>
<dbReference type="SUPFAM" id="SSF142984">
    <property type="entry name" value="Nqo1 middle domain-like"/>
    <property type="match status" value="1"/>
</dbReference>
<dbReference type="InterPro" id="IPR037225">
    <property type="entry name" value="Nuo51_FMN-bd_sf"/>
</dbReference>
<keyword evidence="5" id="KW-0288">FMN</keyword>
<dbReference type="Gene3D" id="3.40.50.11540">
    <property type="entry name" value="NADH-ubiquinone oxidoreductase 51kDa subunit"/>
    <property type="match status" value="1"/>
</dbReference>
<evidence type="ECO:0000256" key="3">
    <source>
        <dbReference type="ARBA" id="ARBA00022553"/>
    </source>
</evidence>
<dbReference type="InterPro" id="IPR004338">
    <property type="entry name" value="NqrB/RnfD"/>
</dbReference>
<dbReference type="GO" id="GO:0051539">
    <property type="term" value="F:4 iron, 4 sulfur cluster binding"/>
    <property type="evidence" value="ECO:0007669"/>
    <property type="project" value="UniProtKB-KW"/>
</dbReference>
<keyword evidence="14 15" id="KW-0472">Membrane</keyword>
<feature type="transmembrane region" description="Helical" evidence="15">
    <location>
        <begin position="646"/>
        <end position="664"/>
    </location>
</feature>
<evidence type="ECO:0000256" key="11">
    <source>
        <dbReference type="ARBA" id="ARBA00022989"/>
    </source>
</evidence>
<dbReference type="PROSITE" id="PS00198">
    <property type="entry name" value="4FE4S_FER_1"/>
    <property type="match status" value="1"/>
</dbReference>
<dbReference type="Pfam" id="PF03116">
    <property type="entry name" value="NQR2_RnfD_RnfE"/>
    <property type="match status" value="1"/>
</dbReference>
<evidence type="ECO:0000256" key="1">
    <source>
        <dbReference type="ARBA" id="ARBA00022448"/>
    </source>
</evidence>
<keyword evidence="11 15" id="KW-1133">Transmembrane helix</keyword>
<evidence type="ECO:0000256" key="12">
    <source>
        <dbReference type="ARBA" id="ARBA00023004"/>
    </source>
</evidence>
<keyword evidence="9" id="KW-1278">Translocase</keyword>
<feature type="transmembrane region" description="Helical" evidence="15">
    <location>
        <begin position="511"/>
        <end position="530"/>
    </location>
</feature>
<evidence type="ECO:0000256" key="13">
    <source>
        <dbReference type="ARBA" id="ARBA00023014"/>
    </source>
</evidence>
<evidence type="ECO:0000256" key="15">
    <source>
        <dbReference type="SAM" id="Phobius"/>
    </source>
</evidence>
<feature type="domain" description="4Fe-4S ferredoxin-type" evidence="16">
    <location>
        <begin position="332"/>
        <end position="362"/>
    </location>
</feature>
<evidence type="ECO:0000256" key="2">
    <source>
        <dbReference type="ARBA" id="ARBA00022485"/>
    </source>
</evidence>
<keyword evidence="18" id="KW-1185">Reference proteome</keyword>
<dbReference type="GO" id="GO:0055085">
    <property type="term" value="P:transmembrane transport"/>
    <property type="evidence" value="ECO:0007669"/>
    <property type="project" value="InterPro"/>
</dbReference>
<dbReference type="EMBL" id="SLXA01000003">
    <property type="protein sequence ID" value="TCO85524.1"/>
    <property type="molecule type" value="Genomic_DNA"/>
</dbReference>
<sequence length="692" mass="76645">MGRSRGINVYEEAWEELTREKAFEGYVPEQVCISLSQNGEVICRPTVLPGEYVSLGQVIGETDSGERACVHASIAGYVEEITNYQRAPGIFEPYVKIRKENKKANTWHPFALNFDRDALAQAVCRIGLSGKRLMKSQVLIVNGFANEPYITSGYRLMLESPGKIVIGAILGAIVAEAEAIYICINEDAFDAVARMRRTVQKYGQNMGNKRPIWVLSMKRRYPKGDEKMLRKEVLGREKGTACVVTVAEMAALYDGIYDGEPWTRVGITVSGEVSMPKNLWVPIGTNVQDIIDYCGGKPSEAVIIHGGPLGGSTVDGPNAWVTRETCGLLVLHPPAMPVSPCIHCGLCREVCPQRLMPDRIEEKYLAGEEIPENLRATECMKCGLCSYVCPSGRRLTEYIGQVKKGRTREKAAVFSENSENRAGDYIDIPSERKIFRRLKPLEIRSQSAPHIHRRGTIYDVMKQSIIGLLPLIGAVFYQNPGWRIHFAGMLFVGGLCAVLSEYFWQMFRNEYVSIQDGSALFTGLLLTLLFPIETPLWKVALASVTAIIAGKQIFGGIGSSPIHPAILGKLLFSPFSLPLVESLWPFAIFSVVWMVSKRMCPVVYPLAFLCILAIGSPENLLSSSVFLAAAYFVWSYETMPPSRAGRWIFALMTGIMTLLFQWAGFGVSSVFIAAACMDLTVPLLEFPSVKRV</sequence>
<dbReference type="InterPro" id="IPR017896">
    <property type="entry name" value="4Fe4S_Fe-S-bd"/>
</dbReference>
<dbReference type="Gene3D" id="3.30.70.20">
    <property type="match status" value="1"/>
</dbReference>
<keyword evidence="2" id="KW-0004">4Fe-4S</keyword>
<evidence type="ECO:0000313" key="18">
    <source>
        <dbReference type="Proteomes" id="UP000295711"/>
    </source>
</evidence>
<evidence type="ECO:0000256" key="8">
    <source>
        <dbReference type="ARBA" id="ARBA00022737"/>
    </source>
</evidence>
<keyword evidence="8" id="KW-0677">Repeat</keyword>
<evidence type="ECO:0000256" key="9">
    <source>
        <dbReference type="ARBA" id="ARBA00022967"/>
    </source>
</evidence>
<keyword evidence="4" id="KW-0285">Flavoprotein</keyword>
<keyword evidence="6 15" id="KW-0812">Transmembrane</keyword>
<keyword evidence="10" id="KW-0249">Electron transport</keyword>
<dbReference type="PANTHER" id="PTHR43034:SF2">
    <property type="entry name" value="ION-TRANSLOCATING OXIDOREDUCTASE COMPLEX SUBUNIT C"/>
    <property type="match status" value="1"/>
</dbReference>
<keyword evidence="1" id="KW-0813">Transport</keyword>
<dbReference type="PANTHER" id="PTHR43034">
    <property type="entry name" value="ION-TRANSLOCATING OXIDOREDUCTASE COMPLEX SUBUNIT C"/>
    <property type="match status" value="1"/>
</dbReference>
<keyword evidence="3" id="KW-0597">Phosphoprotein</keyword>
<dbReference type="Pfam" id="PF10531">
    <property type="entry name" value="SLBB"/>
    <property type="match status" value="1"/>
</dbReference>
<feature type="domain" description="4Fe-4S ferredoxin-type" evidence="16">
    <location>
        <begin position="369"/>
        <end position="392"/>
    </location>
</feature>
<dbReference type="Pfam" id="PF13375">
    <property type="entry name" value="RnfC_N"/>
    <property type="match status" value="1"/>
</dbReference>
<dbReference type="SUPFAM" id="SSF46548">
    <property type="entry name" value="alpha-helical ferredoxin"/>
    <property type="match status" value="1"/>
</dbReference>
<comment type="caution">
    <text evidence="17">The sequence shown here is derived from an EMBL/GenBank/DDBJ whole genome shotgun (WGS) entry which is preliminary data.</text>
</comment>
<dbReference type="InterPro" id="IPR019554">
    <property type="entry name" value="Soluble_ligand-bd"/>
</dbReference>
<dbReference type="PROSITE" id="PS51379">
    <property type="entry name" value="4FE4S_FER_2"/>
    <property type="match status" value="2"/>
</dbReference>
<dbReference type="GO" id="GO:0046872">
    <property type="term" value="F:metal ion binding"/>
    <property type="evidence" value="ECO:0007669"/>
    <property type="project" value="UniProtKB-KW"/>
</dbReference>
<keyword evidence="7" id="KW-0479">Metal-binding</keyword>